<comment type="subcellular location">
    <subcellularLocation>
        <location evidence="1">Membrane</location>
    </subcellularLocation>
    <subcellularLocation>
        <location evidence="9">Mitochondrion membrane</location>
        <topology evidence="9">Multi-pass membrane protein</topology>
    </subcellularLocation>
</comment>
<evidence type="ECO:0000256" key="2">
    <source>
        <dbReference type="ARBA" id="ARBA00008472"/>
    </source>
</evidence>
<keyword evidence="6 9" id="KW-1133">Transmembrane helix</keyword>
<keyword evidence="9 10" id="KW-0496">Mitochondrion</keyword>
<keyword evidence="9" id="KW-0679">Respiratory chain</keyword>
<geneLocation type="mitochondrion" evidence="10"/>
<feature type="transmembrane region" description="Helical" evidence="9">
    <location>
        <begin position="74"/>
        <end position="96"/>
    </location>
</feature>
<gene>
    <name evidence="10" type="primary">nad3</name>
</gene>
<dbReference type="AlphaFoldDB" id="A0A348BR58"/>
<keyword evidence="7 9" id="KW-0472">Membrane</keyword>
<dbReference type="InterPro" id="IPR038430">
    <property type="entry name" value="NDAH_ubi_oxred_su3_sf"/>
</dbReference>
<dbReference type="GO" id="GO:0031966">
    <property type="term" value="C:mitochondrial membrane"/>
    <property type="evidence" value="ECO:0007669"/>
    <property type="project" value="UniProtKB-SubCell"/>
</dbReference>
<evidence type="ECO:0000256" key="9">
    <source>
        <dbReference type="RuleBase" id="RU003640"/>
    </source>
</evidence>
<evidence type="ECO:0000256" key="1">
    <source>
        <dbReference type="ARBA" id="ARBA00004370"/>
    </source>
</evidence>
<evidence type="ECO:0000256" key="7">
    <source>
        <dbReference type="ARBA" id="ARBA00023136"/>
    </source>
</evidence>
<protein>
    <recommendedName>
        <fullName evidence="3 9">NADH-ubiquinone oxidoreductase chain 3</fullName>
        <ecNumber evidence="9">7.1.1.2</ecNumber>
    </recommendedName>
</protein>
<keyword evidence="9" id="KW-0249">Electron transport</keyword>
<dbReference type="PANTHER" id="PTHR11058:SF9">
    <property type="entry name" value="NADH-UBIQUINONE OXIDOREDUCTASE CHAIN 3"/>
    <property type="match status" value="1"/>
</dbReference>
<proteinExistence type="inferred from homology"/>
<reference evidence="10" key="1">
    <citation type="journal article" date="2018" name="Mitochondrial DNA Part B Resour">
        <title>The complete mitochondrial genome of Echiniscus testudo (Heterotardigrada: Echiniscidae).</title>
        <authorList>
            <person name="Arakawa K."/>
        </authorList>
    </citation>
    <scope>NUCLEOTIDE SEQUENCE</scope>
</reference>
<dbReference type="GO" id="GO:0030964">
    <property type="term" value="C:NADH dehydrogenase complex"/>
    <property type="evidence" value="ECO:0007669"/>
    <property type="project" value="TreeGrafter"/>
</dbReference>
<dbReference type="InterPro" id="IPR000440">
    <property type="entry name" value="NADH_UbQ/plastoQ_OxRdtase_su3"/>
</dbReference>
<comment type="function">
    <text evidence="9">Core subunit of the mitochondrial membrane respiratory chain NADH dehydrogenase (Complex I) which catalyzes electron transfer from NADH through the respiratory chain, using ubiquinone as an electron acceptor. Essential for the catalytic activity of complex I.</text>
</comment>
<organism evidence="10">
    <name type="scientific">Echiniscus testudo</name>
    <name type="common">Water bear</name>
    <dbReference type="NCBI Taxonomy" id="399800"/>
    <lineage>
        <taxon>Eukaryota</taxon>
        <taxon>Metazoa</taxon>
        <taxon>Ecdysozoa</taxon>
        <taxon>Tardigrada</taxon>
        <taxon>Heterotardigrada</taxon>
        <taxon>Echiniscoidea</taxon>
        <taxon>Echiniscidae</taxon>
        <taxon>Echiniscus</taxon>
    </lineage>
</organism>
<keyword evidence="9" id="KW-1278">Translocase</keyword>
<name>A0A348BR58_ECHTS</name>
<dbReference type="EC" id="7.1.1.2" evidence="9"/>
<dbReference type="GO" id="GO:0008137">
    <property type="term" value="F:NADH dehydrogenase (ubiquinone) activity"/>
    <property type="evidence" value="ECO:0007669"/>
    <property type="project" value="UniProtKB-UniRule"/>
</dbReference>
<keyword evidence="4 9" id="KW-0813">Transport</keyword>
<evidence type="ECO:0000313" key="10">
    <source>
        <dbReference type="EMBL" id="BBE15727.1"/>
    </source>
</evidence>
<keyword evidence="9" id="KW-0520">NAD</keyword>
<evidence type="ECO:0000256" key="8">
    <source>
        <dbReference type="ARBA" id="ARBA00049551"/>
    </source>
</evidence>
<evidence type="ECO:0000256" key="6">
    <source>
        <dbReference type="ARBA" id="ARBA00022989"/>
    </source>
</evidence>
<sequence>MFLLISFFFIIIFLLMILFLSYFTSLNFENKTFFECGFDSVQSYRSLFSLRFFSISIVFLIFDMEMMFILPLILFYNFFKFFLFYIYIMLILGLYLEWNQGGLQWK</sequence>
<keyword evidence="9" id="KW-0830">Ubiquinone</keyword>
<evidence type="ECO:0000256" key="5">
    <source>
        <dbReference type="ARBA" id="ARBA00022692"/>
    </source>
</evidence>
<dbReference type="Pfam" id="PF00507">
    <property type="entry name" value="Oxidored_q4"/>
    <property type="match status" value="1"/>
</dbReference>
<accession>A0A348BR58</accession>
<keyword evidence="5 9" id="KW-0812">Transmembrane</keyword>
<feature type="transmembrane region" description="Helical" evidence="9">
    <location>
        <begin position="7"/>
        <end position="24"/>
    </location>
</feature>
<comment type="catalytic activity">
    <reaction evidence="8 9">
        <text>a ubiquinone + NADH + 5 H(+)(in) = a ubiquinol + NAD(+) + 4 H(+)(out)</text>
        <dbReference type="Rhea" id="RHEA:29091"/>
        <dbReference type="Rhea" id="RHEA-COMP:9565"/>
        <dbReference type="Rhea" id="RHEA-COMP:9566"/>
        <dbReference type="ChEBI" id="CHEBI:15378"/>
        <dbReference type="ChEBI" id="CHEBI:16389"/>
        <dbReference type="ChEBI" id="CHEBI:17976"/>
        <dbReference type="ChEBI" id="CHEBI:57540"/>
        <dbReference type="ChEBI" id="CHEBI:57945"/>
        <dbReference type="EC" id="7.1.1.2"/>
    </reaction>
</comment>
<evidence type="ECO:0000256" key="4">
    <source>
        <dbReference type="ARBA" id="ARBA00022448"/>
    </source>
</evidence>
<comment type="similarity">
    <text evidence="2 9">Belongs to the complex I subunit 3 family.</text>
</comment>
<evidence type="ECO:0000256" key="3">
    <source>
        <dbReference type="ARBA" id="ARBA00021007"/>
    </source>
</evidence>
<dbReference type="Gene3D" id="1.20.58.1610">
    <property type="entry name" value="NADH:ubiquinone/plastoquinone oxidoreductase, chain 3"/>
    <property type="match status" value="1"/>
</dbReference>
<dbReference type="EMBL" id="LC385650">
    <property type="protein sequence ID" value="BBE15727.1"/>
    <property type="molecule type" value="Genomic_DNA"/>
</dbReference>
<feature type="transmembrane region" description="Helical" evidence="9">
    <location>
        <begin position="44"/>
        <end position="62"/>
    </location>
</feature>
<dbReference type="PANTHER" id="PTHR11058">
    <property type="entry name" value="NADH-UBIQUINONE OXIDOREDUCTASE CHAIN 3"/>
    <property type="match status" value="1"/>
</dbReference>